<gene>
    <name evidence="1" type="ORF">ASCRUDRAFT_128416</name>
</gene>
<proteinExistence type="predicted"/>
<evidence type="ECO:0000313" key="2">
    <source>
        <dbReference type="Proteomes" id="UP000095038"/>
    </source>
</evidence>
<dbReference type="InParanoid" id="A0A1D2V909"/>
<dbReference type="RefSeq" id="XP_020044483.1">
    <property type="nucleotide sequence ID" value="XM_020188990.1"/>
</dbReference>
<keyword evidence="2" id="KW-1185">Reference proteome</keyword>
<sequence length="70" mass="8430">MFQNFELDLDLDLKPDFNMKSDLELNSELCWKARKNYFIQILPQLMNSRQWKETEQNDGTTALRSNIYLI</sequence>
<evidence type="ECO:0000313" key="1">
    <source>
        <dbReference type="EMBL" id="ODV58176.1"/>
    </source>
</evidence>
<protein>
    <submittedName>
        <fullName evidence="1">Uncharacterized protein</fullName>
    </submittedName>
</protein>
<reference evidence="2" key="1">
    <citation type="submission" date="2016-05" db="EMBL/GenBank/DDBJ databases">
        <title>Comparative genomics of biotechnologically important yeasts.</title>
        <authorList>
            <consortium name="DOE Joint Genome Institute"/>
            <person name="Riley R."/>
            <person name="Haridas S."/>
            <person name="Wolfe K.H."/>
            <person name="Lopes M.R."/>
            <person name="Hittinger C.T."/>
            <person name="Goker M."/>
            <person name="Salamov A."/>
            <person name="Wisecaver J."/>
            <person name="Long T.M."/>
            <person name="Aerts A.L."/>
            <person name="Barry K."/>
            <person name="Choi C."/>
            <person name="Clum A."/>
            <person name="Coughlan A.Y."/>
            <person name="Deshpande S."/>
            <person name="Douglass A.P."/>
            <person name="Hanson S.J."/>
            <person name="Klenk H.-P."/>
            <person name="Labutti K."/>
            <person name="Lapidus A."/>
            <person name="Lindquist E."/>
            <person name="Lipzen A."/>
            <person name="Meier-Kolthoff J.P."/>
            <person name="Ohm R.A."/>
            <person name="Otillar R.P."/>
            <person name="Pangilinan J."/>
            <person name="Peng Y."/>
            <person name="Rokas A."/>
            <person name="Rosa C.A."/>
            <person name="Scheuner C."/>
            <person name="Sibirny A.A."/>
            <person name="Slot J.C."/>
            <person name="Stielow J.B."/>
            <person name="Sun H."/>
            <person name="Kurtzman C.P."/>
            <person name="Blackwell M."/>
            <person name="Grigoriev I.V."/>
            <person name="Jeffries T.W."/>
        </authorList>
    </citation>
    <scope>NUCLEOTIDE SEQUENCE [LARGE SCALE GENOMIC DNA]</scope>
    <source>
        <strain evidence="2">DSM 1968</strain>
    </source>
</reference>
<accession>A0A1D2V909</accession>
<dbReference type="Proteomes" id="UP000095038">
    <property type="component" value="Unassembled WGS sequence"/>
</dbReference>
<dbReference type="EMBL" id="KV454494">
    <property type="protein sequence ID" value="ODV58176.1"/>
    <property type="molecule type" value="Genomic_DNA"/>
</dbReference>
<dbReference type="GeneID" id="30962626"/>
<dbReference type="AlphaFoldDB" id="A0A1D2V909"/>
<organism evidence="1 2">
    <name type="scientific">Ascoidea rubescens DSM 1968</name>
    <dbReference type="NCBI Taxonomy" id="1344418"/>
    <lineage>
        <taxon>Eukaryota</taxon>
        <taxon>Fungi</taxon>
        <taxon>Dikarya</taxon>
        <taxon>Ascomycota</taxon>
        <taxon>Saccharomycotina</taxon>
        <taxon>Saccharomycetes</taxon>
        <taxon>Ascoideaceae</taxon>
        <taxon>Ascoidea</taxon>
    </lineage>
</organism>
<name>A0A1D2V909_9ASCO</name>